<protein>
    <recommendedName>
        <fullName evidence="3">Transposase</fullName>
    </recommendedName>
</protein>
<accession>A0ABQ4TCS6</accession>
<dbReference type="RefSeq" id="WP_238314095.1">
    <property type="nucleotide sequence ID" value="NZ_BPQV01000016.1"/>
</dbReference>
<reference evidence="1" key="2">
    <citation type="submission" date="2021-08" db="EMBL/GenBank/DDBJ databases">
        <authorList>
            <person name="Tani A."/>
            <person name="Ola A."/>
            <person name="Ogura Y."/>
            <person name="Katsura K."/>
            <person name="Hayashi T."/>
        </authorList>
    </citation>
    <scope>NUCLEOTIDE SEQUENCE</scope>
    <source>
        <strain evidence="1">NBRC 15689</strain>
    </source>
</reference>
<reference evidence="1" key="1">
    <citation type="journal article" date="2021" name="Front. Microbiol.">
        <title>Comprehensive Comparative Genomics and Phenotyping of Methylobacterium Species.</title>
        <authorList>
            <person name="Alessa O."/>
            <person name="Ogura Y."/>
            <person name="Fujitani Y."/>
            <person name="Takami H."/>
            <person name="Hayashi T."/>
            <person name="Sahin N."/>
            <person name="Tani A."/>
        </authorList>
    </citation>
    <scope>NUCLEOTIDE SEQUENCE</scope>
    <source>
        <strain evidence="1">NBRC 15689</strain>
    </source>
</reference>
<keyword evidence="2" id="KW-1185">Reference proteome</keyword>
<sequence>MPSDERKTRFGSFLEGLGALASIWPAPEAPLRYPHRDEAEALRLDGLRIGNDMRRVIVRERLRAETPAV</sequence>
<evidence type="ECO:0000313" key="2">
    <source>
        <dbReference type="Proteomes" id="UP001055156"/>
    </source>
</evidence>
<organism evidence="1 2">
    <name type="scientific">Methylobacterium organophilum</name>
    <dbReference type="NCBI Taxonomy" id="410"/>
    <lineage>
        <taxon>Bacteria</taxon>
        <taxon>Pseudomonadati</taxon>
        <taxon>Pseudomonadota</taxon>
        <taxon>Alphaproteobacteria</taxon>
        <taxon>Hyphomicrobiales</taxon>
        <taxon>Methylobacteriaceae</taxon>
        <taxon>Methylobacterium</taxon>
    </lineage>
</organism>
<name>A0ABQ4TCS6_METOR</name>
<evidence type="ECO:0000313" key="1">
    <source>
        <dbReference type="EMBL" id="GJE29487.1"/>
    </source>
</evidence>
<dbReference type="Proteomes" id="UP001055156">
    <property type="component" value="Unassembled WGS sequence"/>
</dbReference>
<comment type="caution">
    <text evidence="1">The sequence shown here is derived from an EMBL/GenBank/DDBJ whole genome shotgun (WGS) entry which is preliminary data.</text>
</comment>
<dbReference type="EMBL" id="BPQV01000016">
    <property type="protein sequence ID" value="GJE29487.1"/>
    <property type="molecule type" value="Genomic_DNA"/>
</dbReference>
<gene>
    <name evidence="1" type="ORF">LKMONMHP_4368</name>
</gene>
<evidence type="ECO:0008006" key="3">
    <source>
        <dbReference type="Google" id="ProtNLM"/>
    </source>
</evidence>
<proteinExistence type="predicted"/>